<feature type="active site" description="Proton acceptor" evidence="1">
    <location>
        <position position="191"/>
    </location>
</feature>
<dbReference type="InterPro" id="IPR015424">
    <property type="entry name" value="PyrdxlP-dep_Trfase"/>
</dbReference>
<gene>
    <name evidence="4" type="primary">wbpE</name>
    <name evidence="4" type="ORF">AULFYP135_00365</name>
</gene>
<dbReference type="EC" id="2.6.1.98" evidence="4"/>
<dbReference type="SUPFAM" id="SSF53383">
    <property type="entry name" value="PLP-dependent transferases"/>
    <property type="match status" value="1"/>
</dbReference>
<accession>A0A6N2RDF0</accession>
<dbReference type="EMBL" id="CACRSL010000003">
    <property type="protein sequence ID" value="VYS78694.1"/>
    <property type="molecule type" value="Genomic_DNA"/>
</dbReference>
<dbReference type="Gene3D" id="3.40.640.10">
    <property type="entry name" value="Type I PLP-dependent aspartate aminotransferase-like (Major domain)"/>
    <property type="match status" value="1"/>
</dbReference>
<evidence type="ECO:0000256" key="1">
    <source>
        <dbReference type="PIRSR" id="PIRSR000390-1"/>
    </source>
</evidence>
<keyword evidence="4" id="KW-0032">Aminotransferase</keyword>
<dbReference type="Gene3D" id="3.90.1150.10">
    <property type="entry name" value="Aspartate Aminotransferase, domain 1"/>
    <property type="match status" value="1"/>
</dbReference>
<feature type="modified residue" description="N6-(pyridoxal phosphate)lysine" evidence="2">
    <location>
        <position position="191"/>
    </location>
</feature>
<dbReference type="GO" id="GO:0000271">
    <property type="term" value="P:polysaccharide biosynthetic process"/>
    <property type="evidence" value="ECO:0007669"/>
    <property type="project" value="TreeGrafter"/>
</dbReference>
<dbReference type="InterPro" id="IPR015421">
    <property type="entry name" value="PyrdxlP-dep_Trfase_major"/>
</dbReference>
<dbReference type="Pfam" id="PF01041">
    <property type="entry name" value="DegT_DnrJ_EryC1"/>
    <property type="match status" value="1"/>
</dbReference>
<evidence type="ECO:0000256" key="3">
    <source>
        <dbReference type="RuleBase" id="RU004508"/>
    </source>
</evidence>
<dbReference type="InterPro" id="IPR000653">
    <property type="entry name" value="DegT/StrS_aminotransferase"/>
</dbReference>
<keyword evidence="2 3" id="KW-0663">Pyridoxal phosphate</keyword>
<dbReference type="AlphaFoldDB" id="A0A6N2RDF0"/>
<dbReference type="GO" id="GO:0030170">
    <property type="term" value="F:pyridoxal phosphate binding"/>
    <property type="evidence" value="ECO:0007669"/>
    <property type="project" value="TreeGrafter"/>
</dbReference>
<organism evidence="4">
    <name type="scientific">uncultured Anaerotruncus sp</name>
    <dbReference type="NCBI Taxonomy" id="905011"/>
    <lineage>
        <taxon>Bacteria</taxon>
        <taxon>Bacillati</taxon>
        <taxon>Bacillota</taxon>
        <taxon>Clostridia</taxon>
        <taxon>Eubacteriales</taxon>
        <taxon>Oscillospiraceae</taxon>
        <taxon>Anaerotruncus</taxon>
        <taxon>environmental samples</taxon>
    </lineage>
</organism>
<comment type="similarity">
    <text evidence="3">Belongs to the DegT/DnrJ/EryC1 family.</text>
</comment>
<dbReference type="PANTHER" id="PTHR30244">
    <property type="entry name" value="TRANSAMINASE"/>
    <property type="match status" value="1"/>
</dbReference>
<dbReference type="PANTHER" id="PTHR30244:SF42">
    <property type="entry name" value="UDP-2-ACETAMIDO-2-DEOXY-3-OXO-D-GLUCURONATE AMINOTRANSFERASE"/>
    <property type="match status" value="1"/>
</dbReference>
<dbReference type="GO" id="GO:0008483">
    <property type="term" value="F:transaminase activity"/>
    <property type="evidence" value="ECO:0007669"/>
    <property type="project" value="UniProtKB-KW"/>
</dbReference>
<name>A0A6N2RDF0_9FIRM</name>
<sequence length="384" mass="41878">MEFVDLKTQYQRLQPQMEEAVLAVLRGGNYILGPEVEQLEQELAAYVGAPYCVAVASGTDALLLSLMAAGIGPGDLVLTTAFSFFATSEVVGLLGGEVLFCDINPDTYNLDPYCLEHLIKRIRKTTNRVPKAVIAVDLFGQCAEYDKIEEICGENDLLLIEDAAQSMGAELRGKKAGIFGRFGCTSFFPSKPLGCYGDGGAVFCHTKEDWDMLRSLRVHGQGGDKYDNHRFGLNARLDALQAAVLRIKLPSLEEELAARRQLASWYDQGLAGLVKTPRVKEGLTSSYAQYTIAVDADKRDALQARLAAQGIPAHVYYPTPLHKLPVYRGGSTQNLPNAEQAAQTVLSLPMHPYLTKGEAQRVVDAVRSALVREDEGEDPHAASN</sequence>
<dbReference type="InterPro" id="IPR015422">
    <property type="entry name" value="PyrdxlP-dep_Trfase_small"/>
</dbReference>
<evidence type="ECO:0000313" key="4">
    <source>
        <dbReference type="EMBL" id="VYS78694.1"/>
    </source>
</evidence>
<dbReference type="PIRSF" id="PIRSF000390">
    <property type="entry name" value="PLP_StrS"/>
    <property type="match status" value="1"/>
</dbReference>
<reference evidence="4" key="1">
    <citation type="submission" date="2019-11" db="EMBL/GenBank/DDBJ databases">
        <authorList>
            <person name="Feng L."/>
        </authorList>
    </citation>
    <scope>NUCLEOTIDE SEQUENCE</scope>
    <source>
        <strain evidence="4">AundefinedLFYP135</strain>
    </source>
</reference>
<keyword evidence="4" id="KW-0808">Transferase</keyword>
<dbReference type="CDD" id="cd00616">
    <property type="entry name" value="AHBA_syn"/>
    <property type="match status" value="1"/>
</dbReference>
<evidence type="ECO:0000256" key="2">
    <source>
        <dbReference type="PIRSR" id="PIRSR000390-2"/>
    </source>
</evidence>
<proteinExistence type="inferred from homology"/>
<protein>
    <submittedName>
        <fullName evidence="4">UDP-2-acetamido-2-deoxy-3-oxo-D-glucuronate aminotransferase</fullName>
        <ecNumber evidence="4">2.6.1.98</ecNumber>
    </submittedName>
</protein>